<organism evidence="2 3">
    <name type="scientific">Letharia columbiana</name>
    <dbReference type="NCBI Taxonomy" id="112416"/>
    <lineage>
        <taxon>Eukaryota</taxon>
        <taxon>Fungi</taxon>
        <taxon>Dikarya</taxon>
        <taxon>Ascomycota</taxon>
        <taxon>Pezizomycotina</taxon>
        <taxon>Lecanoromycetes</taxon>
        <taxon>OSLEUM clade</taxon>
        <taxon>Lecanoromycetidae</taxon>
        <taxon>Lecanorales</taxon>
        <taxon>Lecanorineae</taxon>
        <taxon>Parmeliaceae</taxon>
        <taxon>Letharia</taxon>
    </lineage>
</organism>
<protein>
    <submittedName>
        <fullName evidence="2">Uncharacterized protein</fullName>
    </submittedName>
</protein>
<dbReference type="AlphaFoldDB" id="A0A8H6G489"/>
<dbReference type="GeneID" id="59283619"/>
<evidence type="ECO:0000313" key="2">
    <source>
        <dbReference type="EMBL" id="KAF6240334.1"/>
    </source>
</evidence>
<dbReference type="OrthoDB" id="5385189at2759"/>
<feature type="region of interest" description="Disordered" evidence="1">
    <location>
        <begin position="270"/>
        <end position="303"/>
    </location>
</feature>
<dbReference type="EMBL" id="JACCJC010000004">
    <property type="protein sequence ID" value="KAF6240334.1"/>
    <property type="molecule type" value="Genomic_DNA"/>
</dbReference>
<evidence type="ECO:0000256" key="1">
    <source>
        <dbReference type="SAM" id="MobiDB-lite"/>
    </source>
</evidence>
<reference evidence="2 3" key="1">
    <citation type="journal article" date="2020" name="Genomics">
        <title>Complete, high-quality genomes from long-read metagenomic sequencing of two wolf lichen thalli reveals enigmatic genome architecture.</title>
        <authorList>
            <person name="McKenzie S.K."/>
            <person name="Walston R.F."/>
            <person name="Allen J.L."/>
        </authorList>
    </citation>
    <scope>NUCLEOTIDE SEQUENCE [LARGE SCALE GENOMIC DNA]</scope>
    <source>
        <strain evidence="2">WasteWater2</strain>
    </source>
</reference>
<accession>A0A8H6G489</accession>
<evidence type="ECO:0000313" key="3">
    <source>
        <dbReference type="Proteomes" id="UP000578531"/>
    </source>
</evidence>
<dbReference type="Proteomes" id="UP000578531">
    <property type="component" value="Unassembled WGS sequence"/>
</dbReference>
<proteinExistence type="predicted"/>
<sequence length="403" mass="45722">MASKSSDGWLWVSLAILGYFGSLAVHRQLVVIRQASEVTRHDKRPNISQQTEDALKLKALGELTQSPDQDIRAASVKIITDRVLREGPAWDMIIGDIGATDIERRDKALACLRFLSDTFPGNKQADIVMICRHSTYKAIVDCLCNLLPEAQSAERKSAFRTQPERNALYVLHQILGFDNAKAVEAGVISRWLAQYPFGGGDASKYKKKKTIMEILDNRSYYEDGDFGRTMREMLFCMSRTPLLRDEMVEHGLLDFPKGNHITDYWNIPEGSERTYPHTNRTRRGNPTGTSNRPREESFEEQALRRRRREAMVLGEVGRPIERADIIERDSAALDGFRSQVITTIDDESEEEPEQPVVAVADEDAEEELELLAEETIQAESTRDGGWWGWLKRLRPDGLAPEPM</sequence>
<gene>
    <name evidence="2" type="ORF">HO173_001945</name>
</gene>
<dbReference type="RefSeq" id="XP_037169603.1">
    <property type="nucleotide sequence ID" value="XM_037303881.1"/>
</dbReference>
<comment type="caution">
    <text evidence="2">The sequence shown here is derived from an EMBL/GenBank/DDBJ whole genome shotgun (WGS) entry which is preliminary data.</text>
</comment>
<name>A0A8H6G489_9LECA</name>
<keyword evidence="3" id="KW-1185">Reference proteome</keyword>